<accession>A0AAD7HP46</accession>
<feature type="non-terminal residue" evidence="2">
    <location>
        <position position="1"/>
    </location>
</feature>
<name>A0AAD7HP46_9AGAR</name>
<dbReference type="Pfam" id="PF13976">
    <property type="entry name" value="gag_pre-integrs"/>
    <property type="match status" value="1"/>
</dbReference>
<sequence length="87" mass="9612">LEQLHQRLGHLGYPSIRHLLRKGLISGLSAEPPVCASCAKGNMTRASFPRSEEENTENILDCVHSDLWTAPVQSLNGSKYAMTFTDD</sequence>
<dbReference type="AlphaFoldDB" id="A0AAD7HP46"/>
<feature type="non-terminal residue" evidence="2">
    <location>
        <position position="87"/>
    </location>
</feature>
<dbReference type="Proteomes" id="UP001215280">
    <property type="component" value="Unassembled WGS sequence"/>
</dbReference>
<gene>
    <name evidence="2" type="ORF">DFH07DRAFT_722781</name>
</gene>
<dbReference type="InterPro" id="IPR039537">
    <property type="entry name" value="Retrotran_Ty1/copia-like"/>
</dbReference>
<dbReference type="PANTHER" id="PTHR42648">
    <property type="entry name" value="TRANSPOSASE, PUTATIVE-RELATED"/>
    <property type="match status" value="1"/>
</dbReference>
<proteinExistence type="predicted"/>
<evidence type="ECO:0000259" key="1">
    <source>
        <dbReference type="Pfam" id="PF13976"/>
    </source>
</evidence>
<dbReference type="PANTHER" id="PTHR42648:SF28">
    <property type="entry name" value="TRANSPOSON-ENCODED PROTEIN WITH RIBONUCLEASE H-LIKE AND RETROVIRUS ZINC FINGER-LIKE DOMAINS"/>
    <property type="match status" value="1"/>
</dbReference>
<protein>
    <recommendedName>
        <fullName evidence="1">GAG-pre-integrase domain-containing protein</fullName>
    </recommendedName>
</protein>
<evidence type="ECO:0000313" key="3">
    <source>
        <dbReference type="Proteomes" id="UP001215280"/>
    </source>
</evidence>
<organism evidence="2 3">
    <name type="scientific">Mycena maculata</name>
    <dbReference type="NCBI Taxonomy" id="230809"/>
    <lineage>
        <taxon>Eukaryota</taxon>
        <taxon>Fungi</taxon>
        <taxon>Dikarya</taxon>
        <taxon>Basidiomycota</taxon>
        <taxon>Agaricomycotina</taxon>
        <taxon>Agaricomycetes</taxon>
        <taxon>Agaricomycetidae</taxon>
        <taxon>Agaricales</taxon>
        <taxon>Marasmiineae</taxon>
        <taxon>Mycenaceae</taxon>
        <taxon>Mycena</taxon>
    </lineage>
</organism>
<keyword evidence="3" id="KW-1185">Reference proteome</keyword>
<dbReference type="InterPro" id="IPR025724">
    <property type="entry name" value="GAG-pre-integrase_dom"/>
</dbReference>
<comment type="caution">
    <text evidence="2">The sequence shown here is derived from an EMBL/GenBank/DDBJ whole genome shotgun (WGS) entry which is preliminary data.</text>
</comment>
<feature type="domain" description="GAG-pre-integrase" evidence="1">
    <location>
        <begin position="3"/>
        <end position="42"/>
    </location>
</feature>
<reference evidence="2" key="1">
    <citation type="submission" date="2023-03" db="EMBL/GenBank/DDBJ databases">
        <title>Massive genome expansion in bonnet fungi (Mycena s.s.) driven by repeated elements and novel gene families across ecological guilds.</title>
        <authorList>
            <consortium name="Lawrence Berkeley National Laboratory"/>
            <person name="Harder C.B."/>
            <person name="Miyauchi S."/>
            <person name="Viragh M."/>
            <person name="Kuo A."/>
            <person name="Thoen E."/>
            <person name="Andreopoulos B."/>
            <person name="Lu D."/>
            <person name="Skrede I."/>
            <person name="Drula E."/>
            <person name="Henrissat B."/>
            <person name="Morin E."/>
            <person name="Kohler A."/>
            <person name="Barry K."/>
            <person name="LaButti K."/>
            <person name="Morin E."/>
            <person name="Salamov A."/>
            <person name="Lipzen A."/>
            <person name="Mereny Z."/>
            <person name="Hegedus B."/>
            <person name="Baldrian P."/>
            <person name="Stursova M."/>
            <person name="Weitz H."/>
            <person name="Taylor A."/>
            <person name="Grigoriev I.V."/>
            <person name="Nagy L.G."/>
            <person name="Martin F."/>
            <person name="Kauserud H."/>
        </authorList>
    </citation>
    <scope>NUCLEOTIDE SEQUENCE</scope>
    <source>
        <strain evidence="2">CBHHK188m</strain>
    </source>
</reference>
<evidence type="ECO:0000313" key="2">
    <source>
        <dbReference type="EMBL" id="KAJ7724564.1"/>
    </source>
</evidence>
<dbReference type="EMBL" id="JARJLG010000237">
    <property type="protein sequence ID" value="KAJ7724564.1"/>
    <property type="molecule type" value="Genomic_DNA"/>
</dbReference>